<organism evidence="1 2">
    <name type="scientific">Araneus ventricosus</name>
    <name type="common">Orbweaver spider</name>
    <name type="synonym">Epeira ventricosa</name>
    <dbReference type="NCBI Taxonomy" id="182803"/>
    <lineage>
        <taxon>Eukaryota</taxon>
        <taxon>Metazoa</taxon>
        <taxon>Ecdysozoa</taxon>
        <taxon>Arthropoda</taxon>
        <taxon>Chelicerata</taxon>
        <taxon>Arachnida</taxon>
        <taxon>Araneae</taxon>
        <taxon>Araneomorphae</taxon>
        <taxon>Entelegynae</taxon>
        <taxon>Araneoidea</taxon>
        <taxon>Araneidae</taxon>
        <taxon>Araneus</taxon>
    </lineage>
</organism>
<feature type="non-terminal residue" evidence="1">
    <location>
        <position position="1"/>
    </location>
</feature>
<dbReference type="AlphaFoldDB" id="A0A4Y2X997"/>
<comment type="caution">
    <text evidence="1">The sequence shown here is derived from an EMBL/GenBank/DDBJ whole genome shotgun (WGS) entry which is preliminary data.</text>
</comment>
<accession>A0A4Y2X997</accession>
<dbReference type="EMBL" id="BGPR01073064">
    <property type="protein sequence ID" value="GBO45778.1"/>
    <property type="molecule type" value="Genomic_DNA"/>
</dbReference>
<evidence type="ECO:0000313" key="1">
    <source>
        <dbReference type="EMBL" id="GBO45778.1"/>
    </source>
</evidence>
<protein>
    <submittedName>
        <fullName evidence="1">Uncharacterized protein</fullName>
    </submittedName>
</protein>
<evidence type="ECO:0000313" key="2">
    <source>
        <dbReference type="Proteomes" id="UP000499080"/>
    </source>
</evidence>
<reference evidence="1 2" key="1">
    <citation type="journal article" date="2019" name="Sci. Rep.">
        <title>Orb-weaving spider Araneus ventricosus genome elucidates the spidroin gene catalogue.</title>
        <authorList>
            <person name="Kono N."/>
            <person name="Nakamura H."/>
            <person name="Ohtoshi R."/>
            <person name="Moran D.A.P."/>
            <person name="Shinohara A."/>
            <person name="Yoshida Y."/>
            <person name="Fujiwara M."/>
            <person name="Mori M."/>
            <person name="Tomita M."/>
            <person name="Arakawa K."/>
        </authorList>
    </citation>
    <scope>NUCLEOTIDE SEQUENCE [LARGE SCALE GENOMIC DNA]</scope>
</reference>
<dbReference type="Proteomes" id="UP000499080">
    <property type="component" value="Unassembled WGS sequence"/>
</dbReference>
<name>A0A4Y2X997_ARAVE</name>
<gene>
    <name evidence="1" type="ORF">AVEN_136674_1</name>
</gene>
<keyword evidence="2" id="KW-1185">Reference proteome</keyword>
<proteinExistence type="predicted"/>
<sequence>TAGYLVYKQDRRIDRIGSLGDRDYGSFADQLSGSVDIMDGHKIRYPLDLVSVYFPRLVSGLICPILHRQQLAIFFLAAIKPR</sequence>